<evidence type="ECO:0000256" key="1">
    <source>
        <dbReference type="SAM" id="Phobius"/>
    </source>
</evidence>
<evidence type="ECO:0000313" key="4">
    <source>
        <dbReference type="WBParaSite" id="BTMF_0001782601-mRNA-1"/>
    </source>
</evidence>
<reference evidence="4" key="1">
    <citation type="submission" date="2017-02" db="UniProtKB">
        <authorList>
            <consortium name="WormBaseParasite"/>
        </authorList>
    </citation>
    <scope>IDENTIFICATION</scope>
</reference>
<protein>
    <submittedName>
        <fullName evidence="2 4">Uncharacterized protein</fullName>
    </submittedName>
</protein>
<keyword evidence="3" id="KW-1185">Reference proteome</keyword>
<keyword evidence="1" id="KW-0472">Membrane</keyword>
<accession>A0A0R3RCQ4</accession>
<dbReference type="AlphaFoldDB" id="A0A0R3RCQ4"/>
<reference evidence="2 3" key="2">
    <citation type="submission" date="2018-11" db="EMBL/GenBank/DDBJ databases">
        <authorList>
            <consortium name="Pathogen Informatics"/>
        </authorList>
    </citation>
    <scope>NUCLEOTIDE SEQUENCE [LARGE SCALE GENOMIC DNA]</scope>
</reference>
<keyword evidence="1" id="KW-1133">Transmembrane helix</keyword>
<keyword evidence="1" id="KW-0812">Transmembrane</keyword>
<organism evidence="4">
    <name type="scientific">Brugia timori</name>
    <dbReference type="NCBI Taxonomy" id="42155"/>
    <lineage>
        <taxon>Eukaryota</taxon>
        <taxon>Metazoa</taxon>
        <taxon>Ecdysozoa</taxon>
        <taxon>Nematoda</taxon>
        <taxon>Chromadorea</taxon>
        <taxon>Rhabditida</taxon>
        <taxon>Spirurina</taxon>
        <taxon>Spiruromorpha</taxon>
        <taxon>Filarioidea</taxon>
        <taxon>Onchocercidae</taxon>
        <taxon>Brugia</taxon>
    </lineage>
</organism>
<dbReference type="WBParaSite" id="BTMF_0001782601-mRNA-1">
    <property type="protein sequence ID" value="BTMF_0001782601-mRNA-1"/>
    <property type="gene ID" value="BTMF_0001782601"/>
</dbReference>
<sequence>MAEWSKAPDSSNNVYASHENLKVCLGCSGIVIDAWVRIPLRALALLHLSLFFVLNFKIKFNCIK</sequence>
<gene>
    <name evidence="2" type="ORF">BTMF_LOCUS15790</name>
</gene>
<feature type="transmembrane region" description="Helical" evidence="1">
    <location>
        <begin position="38"/>
        <end position="56"/>
    </location>
</feature>
<proteinExistence type="predicted"/>
<evidence type="ECO:0000313" key="2">
    <source>
        <dbReference type="EMBL" id="VDO55848.1"/>
    </source>
</evidence>
<evidence type="ECO:0000313" key="3">
    <source>
        <dbReference type="Proteomes" id="UP000280834"/>
    </source>
</evidence>
<name>A0A0R3RCQ4_9BILA</name>
<dbReference type="Proteomes" id="UP000280834">
    <property type="component" value="Unassembled WGS sequence"/>
</dbReference>
<dbReference type="EMBL" id="UZAG01023152">
    <property type="protein sequence ID" value="VDO55848.1"/>
    <property type="molecule type" value="Genomic_DNA"/>
</dbReference>